<reference evidence="1" key="1">
    <citation type="submission" date="2018-02" db="EMBL/GenBank/DDBJ databases">
        <title>Rhizophora mucronata_Transcriptome.</title>
        <authorList>
            <person name="Meera S.P."/>
            <person name="Sreeshan A."/>
            <person name="Augustine A."/>
        </authorList>
    </citation>
    <scope>NUCLEOTIDE SEQUENCE</scope>
    <source>
        <tissue evidence="1">Leaf</tissue>
    </source>
</reference>
<accession>A0A2P2QVC3</accession>
<dbReference type="AlphaFoldDB" id="A0A2P2QVC3"/>
<sequence>MGTLSLYQHSKICSVSVDSQCGCSSC</sequence>
<protein>
    <submittedName>
        <fullName evidence="1">Uncharacterized protein</fullName>
    </submittedName>
</protein>
<proteinExistence type="predicted"/>
<evidence type="ECO:0000313" key="1">
    <source>
        <dbReference type="EMBL" id="MBX70962.1"/>
    </source>
</evidence>
<organism evidence="1">
    <name type="scientific">Rhizophora mucronata</name>
    <name type="common">Asiatic mangrove</name>
    <dbReference type="NCBI Taxonomy" id="61149"/>
    <lineage>
        <taxon>Eukaryota</taxon>
        <taxon>Viridiplantae</taxon>
        <taxon>Streptophyta</taxon>
        <taxon>Embryophyta</taxon>
        <taxon>Tracheophyta</taxon>
        <taxon>Spermatophyta</taxon>
        <taxon>Magnoliopsida</taxon>
        <taxon>eudicotyledons</taxon>
        <taxon>Gunneridae</taxon>
        <taxon>Pentapetalae</taxon>
        <taxon>rosids</taxon>
        <taxon>fabids</taxon>
        <taxon>Malpighiales</taxon>
        <taxon>Rhizophoraceae</taxon>
        <taxon>Rhizophora</taxon>
    </lineage>
</organism>
<name>A0A2P2QVC3_RHIMU</name>
<dbReference type="EMBL" id="GGEC01090478">
    <property type="protein sequence ID" value="MBX70962.1"/>
    <property type="molecule type" value="Transcribed_RNA"/>
</dbReference>